<name>A0ABW0CNA1_STRCD</name>
<evidence type="ECO:0000313" key="3">
    <source>
        <dbReference type="Proteomes" id="UP001596263"/>
    </source>
</evidence>
<dbReference type="RefSeq" id="WP_380857827.1">
    <property type="nucleotide sequence ID" value="NZ_JBHSKM010000019.1"/>
</dbReference>
<comment type="caution">
    <text evidence="2">The sequence shown here is derived from an EMBL/GenBank/DDBJ whole genome shotgun (WGS) entry which is preliminary data.</text>
</comment>
<evidence type="ECO:0000313" key="2">
    <source>
        <dbReference type="EMBL" id="MFC5217284.1"/>
    </source>
</evidence>
<keyword evidence="3" id="KW-1185">Reference proteome</keyword>
<reference evidence="3" key="1">
    <citation type="journal article" date="2019" name="Int. J. Syst. Evol. Microbiol.">
        <title>The Global Catalogue of Microorganisms (GCM) 10K type strain sequencing project: providing services to taxonomists for standard genome sequencing and annotation.</title>
        <authorList>
            <consortium name="The Broad Institute Genomics Platform"/>
            <consortium name="The Broad Institute Genome Sequencing Center for Infectious Disease"/>
            <person name="Wu L."/>
            <person name="Ma J."/>
        </authorList>
    </citation>
    <scope>NUCLEOTIDE SEQUENCE [LARGE SCALE GENOMIC DNA]</scope>
    <source>
        <strain evidence="3">KCTC 42586</strain>
    </source>
</reference>
<dbReference type="EMBL" id="JBHSKM010000019">
    <property type="protein sequence ID" value="MFC5217284.1"/>
    <property type="molecule type" value="Genomic_DNA"/>
</dbReference>
<feature type="region of interest" description="Disordered" evidence="1">
    <location>
        <begin position="85"/>
        <end position="119"/>
    </location>
</feature>
<sequence>MPTIPHPTQGVTRCTRCGANIRWATGPDRGQRTPLNALPSPAGGLAARTTGLGGLVVRRLTAEEPDAVEALLEWKAVAHWDSCINNSQQPQAPPRARPARRRPTVQPPLWGQQQRRSGR</sequence>
<gene>
    <name evidence="2" type="ORF">ACFPQ9_25940</name>
</gene>
<evidence type="ECO:0000256" key="1">
    <source>
        <dbReference type="SAM" id="MobiDB-lite"/>
    </source>
</evidence>
<proteinExistence type="predicted"/>
<protein>
    <submittedName>
        <fullName evidence="2">Uncharacterized protein</fullName>
    </submittedName>
</protein>
<dbReference type="Proteomes" id="UP001596263">
    <property type="component" value="Unassembled WGS sequence"/>
</dbReference>
<organism evidence="2 3">
    <name type="scientific">Streptomyces coerulescens</name>
    <dbReference type="NCBI Taxonomy" id="29304"/>
    <lineage>
        <taxon>Bacteria</taxon>
        <taxon>Bacillati</taxon>
        <taxon>Actinomycetota</taxon>
        <taxon>Actinomycetes</taxon>
        <taxon>Kitasatosporales</taxon>
        <taxon>Streptomycetaceae</taxon>
        <taxon>Streptomyces</taxon>
    </lineage>
</organism>
<accession>A0ABW0CNA1</accession>